<evidence type="ECO:0000313" key="6">
    <source>
        <dbReference type="Proteomes" id="UP001606210"/>
    </source>
</evidence>
<evidence type="ECO:0000259" key="4">
    <source>
        <dbReference type="Pfam" id="PF00733"/>
    </source>
</evidence>
<comment type="caution">
    <text evidence="5">The sequence shown here is derived from an EMBL/GenBank/DDBJ whole genome shotgun (WGS) entry which is preliminary data.</text>
</comment>
<dbReference type="Proteomes" id="UP001606210">
    <property type="component" value="Unassembled WGS sequence"/>
</dbReference>
<proteinExistence type="predicted"/>
<dbReference type="Gene3D" id="3.40.50.620">
    <property type="entry name" value="HUPs"/>
    <property type="match status" value="2"/>
</dbReference>
<accession>A0ABW7FAY9</accession>
<dbReference type="RefSeq" id="WP_394483244.1">
    <property type="nucleotide sequence ID" value="NZ_JBIGHV010000010.1"/>
</dbReference>
<dbReference type="InterPro" id="IPR051786">
    <property type="entry name" value="ASN_synthetase/amidase"/>
</dbReference>
<dbReference type="InterPro" id="IPR014729">
    <property type="entry name" value="Rossmann-like_a/b/a_fold"/>
</dbReference>
<evidence type="ECO:0000256" key="3">
    <source>
        <dbReference type="ARBA" id="ARBA00048741"/>
    </source>
</evidence>
<dbReference type="Pfam" id="PF00733">
    <property type="entry name" value="Asn_synthase"/>
    <property type="match status" value="2"/>
</dbReference>
<evidence type="ECO:0000256" key="1">
    <source>
        <dbReference type="ARBA" id="ARBA00005187"/>
    </source>
</evidence>
<sequence>MFRYIAFSWISASEAQATSARRVEASLQQRDGWSRVFSSQGLRVYAAGCTSGGNEAHTFPSQRGVLLGRLFRRAEVYDGGDREFKISDAEDDCIVRTDGRALIEHFWGRWIAFLPSWTGESRVLRDPTGALPCYQLQHDGITITCSCLEDVLTLLGMPAPSVNWDAVMAALVFRQLGGRETALAGVTQVLAGELTPCAPSSSAPTLFWSAADIARKPMDLAPEVAAAMLRDTTTQCVSAWTSGHDTILLRLSGGLDSAILLGSMLKGPSTARIACLNYHSPGSDSDEREYARIAAAHAGCRLIERRRDDDFHLSEVLYPAREPVPSNHLGRLGSDRIDAQTAEAVGARVMFTGAAGDQLFQEIRSTWPAADYLQLRGVDRGFPQAVLDAARLGRVSFWRALHLAFRDRLAKHDPISGVGQYISLASREIVMDTLRQAPRFVHPELLAASDLPIGKLFQLRNLVCPVEYYNPYRRDPSPESVHPLISQPLLELCLRLPTYLLTRGGQGRALAREAFADRIPTEIARRRSKGGIDEHATAVLQRSLPLAREVLLDGQLIRRGLLDRERVESTLTGRPSTTGAYVAEVHCCFAAEAWLSQVLGSTAAASA</sequence>
<reference evidence="5 6" key="1">
    <citation type="submission" date="2024-08" db="EMBL/GenBank/DDBJ databases">
        <authorList>
            <person name="Lu H."/>
        </authorList>
    </citation>
    <scope>NUCLEOTIDE SEQUENCE [LARGE SCALE GENOMIC DNA]</scope>
    <source>
        <strain evidence="5 6">LYH14W</strain>
    </source>
</reference>
<protein>
    <recommendedName>
        <fullName evidence="2">asparagine synthase (glutamine-hydrolyzing)</fullName>
        <ecNumber evidence="2">6.3.5.4</ecNumber>
    </recommendedName>
</protein>
<evidence type="ECO:0000313" key="5">
    <source>
        <dbReference type="EMBL" id="MFG6432960.1"/>
    </source>
</evidence>
<dbReference type="PANTHER" id="PTHR43284:SF1">
    <property type="entry name" value="ASPARAGINE SYNTHETASE"/>
    <property type="match status" value="1"/>
</dbReference>
<keyword evidence="6" id="KW-1185">Reference proteome</keyword>
<comment type="pathway">
    <text evidence="1">Amino-acid biosynthesis; L-asparagine biosynthesis; L-asparagine from L-aspartate (L-Gln route): step 1/1.</text>
</comment>
<feature type="domain" description="Asparagine synthetase" evidence="4">
    <location>
        <begin position="229"/>
        <end position="361"/>
    </location>
</feature>
<dbReference type="EMBL" id="JBIGHV010000010">
    <property type="protein sequence ID" value="MFG6432960.1"/>
    <property type="molecule type" value="Genomic_DNA"/>
</dbReference>
<feature type="domain" description="Asparagine synthetase" evidence="4">
    <location>
        <begin position="482"/>
        <end position="595"/>
    </location>
</feature>
<dbReference type="InterPro" id="IPR001962">
    <property type="entry name" value="Asn_synthase"/>
</dbReference>
<evidence type="ECO:0000256" key="2">
    <source>
        <dbReference type="ARBA" id="ARBA00012737"/>
    </source>
</evidence>
<dbReference type="EC" id="6.3.5.4" evidence="2"/>
<gene>
    <name evidence="5" type="ORF">ACG00Y_23800</name>
</gene>
<name>A0ABW7FAY9_9BURK</name>
<comment type="catalytic activity">
    <reaction evidence="3">
        <text>L-aspartate + L-glutamine + ATP + H2O = L-asparagine + L-glutamate + AMP + diphosphate + H(+)</text>
        <dbReference type="Rhea" id="RHEA:12228"/>
        <dbReference type="ChEBI" id="CHEBI:15377"/>
        <dbReference type="ChEBI" id="CHEBI:15378"/>
        <dbReference type="ChEBI" id="CHEBI:29985"/>
        <dbReference type="ChEBI" id="CHEBI:29991"/>
        <dbReference type="ChEBI" id="CHEBI:30616"/>
        <dbReference type="ChEBI" id="CHEBI:33019"/>
        <dbReference type="ChEBI" id="CHEBI:58048"/>
        <dbReference type="ChEBI" id="CHEBI:58359"/>
        <dbReference type="ChEBI" id="CHEBI:456215"/>
        <dbReference type="EC" id="6.3.5.4"/>
    </reaction>
</comment>
<dbReference type="PANTHER" id="PTHR43284">
    <property type="entry name" value="ASPARAGINE SYNTHETASE (GLUTAMINE-HYDROLYZING)"/>
    <property type="match status" value="1"/>
</dbReference>
<organism evidence="5 6">
    <name type="scientific">Pelomonas parva</name>
    <dbReference type="NCBI Taxonomy" id="3299032"/>
    <lineage>
        <taxon>Bacteria</taxon>
        <taxon>Pseudomonadati</taxon>
        <taxon>Pseudomonadota</taxon>
        <taxon>Betaproteobacteria</taxon>
        <taxon>Burkholderiales</taxon>
        <taxon>Sphaerotilaceae</taxon>
        <taxon>Roseateles</taxon>
    </lineage>
</organism>
<dbReference type="SUPFAM" id="SSF52402">
    <property type="entry name" value="Adenine nucleotide alpha hydrolases-like"/>
    <property type="match status" value="1"/>
</dbReference>